<dbReference type="Pfam" id="PF00702">
    <property type="entry name" value="Hydrolase"/>
    <property type="match status" value="1"/>
</dbReference>
<name>A0A6F9D519_9ASCI</name>
<dbReference type="Gene3D" id="1.10.540.10">
    <property type="entry name" value="Acyl-CoA dehydrogenase/oxidase, N-terminal domain"/>
    <property type="match status" value="1"/>
</dbReference>
<dbReference type="Gene3D" id="3.90.1200.10">
    <property type="match status" value="1"/>
</dbReference>
<evidence type="ECO:0000313" key="11">
    <source>
        <dbReference type="EMBL" id="CAB3219669.1"/>
    </source>
</evidence>
<feature type="domain" description="Aminoglycoside phosphotransferase" evidence="8">
    <location>
        <begin position="275"/>
        <end position="490"/>
    </location>
</feature>
<dbReference type="CDD" id="cd02603">
    <property type="entry name" value="HAD_sEH-N_like"/>
    <property type="match status" value="1"/>
</dbReference>
<evidence type="ECO:0000256" key="6">
    <source>
        <dbReference type="ARBA" id="ARBA00023002"/>
    </source>
</evidence>
<dbReference type="Gene3D" id="3.30.200.20">
    <property type="entry name" value="Phosphorylase Kinase, domain 1"/>
    <property type="match status" value="1"/>
</dbReference>
<comment type="cofactor">
    <cofactor evidence="1">
        <name>FAD</name>
        <dbReference type="ChEBI" id="CHEBI:57692"/>
    </cofactor>
</comment>
<dbReference type="Gene3D" id="3.40.50.1000">
    <property type="entry name" value="HAD superfamily/HAD-like"/>
    <property type="match status" value="1"/>
</dbReference>
<dbReference type="InterPro" id="IPR041726">
    <property type="entry name" value="ACAD10_11_N"/>
</dbReference>
<keyword evidence="5" id="KW-0007">Acetylation</keyword>
<dbReference type="Gene3D" id="1.20.140.10">
    <property type="entry name" value="Butyryl-CoA Dehydrogenase, subunit A, domain 3"/>
    <property type="match status" value="1"/>
</dbReference>
<evidence type="ECO:0000256" key="4">
    <source>
        <dbReference type="ARBA" id="ARBA00022827"/>
    </source>
</evidence>
<accession>A0A6F9D519</accession>
<evidence type="ECO:0000259" key="8">
    <source>
        <dbReference type="Pfam" id="PF01636"/>
    </source>
</evidence>
<keyword evidence="3" id="KW-0285">Flavoprotein</keyword>
<dbReference type="SFLD" id="SFLDS00003">
    <property type="entry name" value="Haloacid_Dehalogenase"/>
    <property type="match status" value="1"/>
</dbReference>
<dbReference type="NCBIfam" id="TIGR01509">
    <property type="entry name" value="HAD-SF-IA-v3"/>
    <property type="match status" value="1"/>
</dbReference>
<evidence type="ECO:0000256" key="2">
    <source>
        <dbReference type="ARBA" id="ARBA00009347"/>
    </source>
</evidence>
<dbReference type="InterPro" id="IPR006439">
    <property type="entry name" value="HAD-SF_hydro_IA"/>
</dbReference>
<dbReference type="NCBIfam" id="TIGR02247">
    <property type="entry name" value="HAD-1A3-hyp"/>
    <property type="match status" value="1"/>
</dbReference>
<dbReference type="InterPro" id="IPR006091">
    <property type="entry name" value="Acyl-CoA_Oxase/DH_mid-dom"/>
</dbReference>
<dbReference type="InterPro" id="IPR009100">
    <property type="entry name" value="AcylCoA_DH/oxidase_NM_dom_sf"/>
</dbReference>
<evidence type="ECO:0000256" key="5">
    <source>
        <dbReference type="ARBA" id="ARBA00022990"/>
    </source>
</evidence>
<dbReference type="InterPro" id="IPR036412">
    <property type="entry name" value="HAD-like_sf"/>
</dbReference>
<dbReference type="Pfam" id="PF02770">
    <property type="entry name" value="Acyl-CoA_dh_M"/>
    <property type="match status" value="1"/>
</dbReference>
<comment type="similarity">
    <text evidence="2">Belongs to the acyl-CoA dehydrogenase family.</text>
</comment>
<dbReference type="InterPro" id="IPR036250">
    <property type="entry name" value="AcylCo_DH-like_C"/>
</dbReference>
<evidence type="ECO:0000256" key="3">
    <source>
        <dbReference type="ARBA" id="ARBA00022630"/>
    </source>
</evidence>
<dbReference type="SUPFAM" id="SSF56645">
    <property type="entry name" value="Acyl-CoA dehydrogenase NM domain-like"/>
    <property type="match status" value="1"/>
</dbReference>
<dbReference type="Pfam" id="PF01636">
    <property type="entry name" value="APH"/>
    <property type="match status" value="1"/>
</dbReference>
<feature type="domain" description="Acyl-CoA dehydrogenase/oxidase N-terminal" evidence="10">
    <location>
        <begin position="631"/>
        <end position="756"/>
    </location>
</feature>
<dbReference type="InterPro" id="IPR046373">
    <property type="entry name" value="Acyl-CoA_Oxase/DH_mid-dom_sf"/>
</dbReference>
<dbReference type="PRINTS" id="PR00413">
    <property type="entry name" value="HADHALOGNASE"/>
</dbReference>
<dbReference type="InterPro" id="IPR052898">
    <property type="entry name" value="ACAD10-like"/>
</dbReference>
<dbReference type="Gene3D" id="2.40.110.10">
    <property type="entry name" value="Butyryl-CoA Dehydrogenase, subunit A, domain 2"/>
    <property type="match status" value="1"/>
</dbReference>
<evidence type="ECO:0000259" key="7">
    <source>
        <dbReference type="Pfam" id="PF00441"/>
    </source>
</evidence>
<organism evidence="11">
    <name type="scientific">Phallusia mammillata</name>
    <dbReference type="NCBI Taxonomy" id="59560"/>
    <lineage>
        <taxon>Eukaryota</taxon>
        <taxon>Metazoa</taxon>
        <taxon>Chordata</taxon>
        <taxon>Tunicata</taxon>
        <taxon>Ascidiacea</taxon>
        <taxon>Phlebobranchia</taxon>
        <taxon>Ascidiidae</taxon>
        <taxon>Phallusia</taxon>
    </lineage>
</organism>
<dbReference type="SFLD" id="SFLDG01129">
    <property type="entry name" value="C1.5:_HAD__Beta-PGM__Phosphata"/>
    <property type="match status" value="1"/>
</dbReference>
<dbReference type="InterPro" id="IPR002575">
    <property type="entry name" value="Aminoglycoside_PTrfase"/>
</dbReference>
<dbReference type="InterPro" id="IPR023214">
    <property type="entry name" value="HAD_sf"/>
</dbReference>
<keyword evidence="6" id="KW-0560">Oxidoreductase</keyword>
<dbReference type="GO" id="GO:0050660">
    <property type="term" value="F:flavin adenine dinucleotide binding"/>
    <property type="evidence" value="ECO:0007669"/>
    <property type="project" value="InterPro"/>
</dbReference>
<dbReference type="InterPro" id="IPR023198">
    <property type="entry name" value="PGP-like_dom2"/>
</dbReference>
<dbReference type="SUPFAM" id="SSF47203">
    <property type="entry name" value="Acyl-CoA dehydrogenase C-terminal domain-like"/>
    <property type="match status" value="1"/>
</dbReference>
<dbReference type="CDD" id="cd05154">
    <property type="entry name" value="ACAD10_11_N-like"/>
    <property type="match status" value="1"/>
</dbReference>
<feature type="domain" description="Acyl-CoA oxidase/dehydrogenase middle" evidence="9">
    <location>
        <begin position="760"/>
        <end position="861"/>
    </location>
</feature>
<dbReference type="Gene3D" id="1.10.150.240">
    <property type="entry name" value="Putative phosphatase, domain 2"/>
    <property type="match status" value="1"/>
</dbReference>
<evidence type="ECO:0000259" key="10">
    <source>
        <dbReference type="Pfam" id="PF02771"/>
    </source>
</evidence>
<dbReference type="PANTHER" id="PTHR47829">
    <property type="entry name" value="HYDROLASE, PUTATIVE (AFU_ORTHOLOGUE AFUA_1G12880)-RELATED"/>
    <property type="match status" value="1"/>
</dbReference>
<feature type="domain" description="Acyl-CoA dehydrogenase/oxidase C-terminal" evidence="7">
    <location>
        <begin position="873"/>
        <end position="1021"/>
    </location>
</feature>
<dbReference type="GO" id="GO:0016627">
    <property type="term" value="F:oxidoreductase activity, acting on the CH-CH group of donors"/>
    <property type="evidence" value="ECO:0007669"/>
    <property type="project" value="InterPro"/>
</dbReference>
<dbReference type="InterPro" id="IPR009075">
    <property type="entry name" value="AcylCo_DH/oxidase_C"/>
</dbReference>
<dbReference type="Pfam" id="PF00441">
    <property type="entry name" value="Acyl-CoA_dh_1"/>
    <property type="match status" value="1"/>
</dbReference>
<dbReference type="FunFam" id="1.20.140.10:FF:000018">
    <property type="entry name" value="Acyl-CoA dehydrogenase family member 10"/>
    <property type="match status" value="1"/>
</dbReference>
<proteinExistence type="evidence at transcript level"/>
<reference evidence="11" key="1">
    <citation type="submission" date="2020-04" db="EMBL/GenBank/DDBJ databases">
        <authorList>
            <person name="Neveu A P."/>
        </authorList>
    </citation>
    <scope>NUCLEOTIDE SEQUENCE</scope>
    <source>
        <tissue evidence="11">Whole embryo</tissue>
    </source>
</reference>
<dbReference type="AlphaFoldDB" id="A0A6F9D519"/>
<evidence type="ECO:0000259" key="9">
    <source>
        <dbReference type="Pfam" id="PF02770"/>
    </source>
</evidence>
<dbReference type="Pfam" id="PF02771">
    <property type="entry name" value="Acyl-CoA_dh_N"/>
    <property type="match status" value="1"/>
</dbReference>
<dbReference type="FunFam" id="2.40.110.10:FF:000002">
    <property type="entry name" value="Acyl-CoA dehydrogenase fadE12"/>
    <property type="match status" value="1"/>
</dbReference>
<dbReference type="InterPro" id="IPR011009">
    <property type="entry name" value="Kinase-like_dom_sf"/>
</dbReference>
<dbReference type="InterPro" id="IPR011945">
    <property type="entry name" value="HAD-SF_ppase_IA/epoxid_hydro_N"/>
</dbReference>
<dbReference type="PANTHER" id="PTHR47829:SF3">
    <property type="entry name" value="AMINOGLYCOSIDE PHOSPHOTRANSFERASE DOMAIN-CONTAINING PROTEIN"/>
    <property type="match status" value="1"/>
</dbReference>
<protein>
    <submittedName>
        <fullName evidence="11">Acyl-CoA dehydrogenase family member 10</fullName>
    </submittedName>
</protein>
<dbReference type="SUPFAM" id="SSF56784">
    <property type="entry name" value="HAD-like"/>
    <property type="match status" value="1"/>
</dbReference>
<keyword evidence="4" id="KW-0274">FAD</keyword>
<dbReference type="EMBL" id="LR782636">
    <property type="protein sequence ID" value="CAB3219669.1"/>
    <property type="molecule type" value="mRNA"/>
</dbReference>
<sequence>MSIARLCSNGRFPLLHRAICHSSIKSSRWKCRAVIFDMGGVILPSPFPMTREYEAMKKIPAGTIWKSIKEHGNEGAWMKMEIGELSADDFGQVFSDECTKTANEPIDVKDFLLFLENGMKNPVPEVLDAVECLRESGIKTALLTNNWKYSDGRSLLPFSKEKFDVVVESAVEGMNKPQPVIYNLCLNRLRVQPSEAIFLDDMLPNILAAKSLGIHTIKVDDVYSAVGELERFLDISLSSVTKGTRPVRKGMEFDLEKFTEYVNDKLNIKVDHQPEVRQFSHGQSNPTYLIDFGPNYTKYVLRKKPPGKLLPSAHAIEREYRIMHAVQNHGVKVPPLVDLCEDSSIIGTPFYMMELVQGNIYKNPTLPGMIPETRKIIYEKMISTLCDIHKVDINAAGLQNYGKQGNYVERQVKTWTKQYRASETHKIASMEQLIEWLPQHLPQNEQTTIVHGDYRVDNLIYGRDQSEVLAVLDWELSTLGDPISDVAYCCLPHFLPQNFPIIPGFKNMNLQELGIPTHNQIIDMYCEKMNIPKIDNIDFYMAFSFFRVAAILQGVYKRSSQGQASSAQASSAGKLAESMSDIGWSFAAKEGFRLFKKADSLPLTSGNPQRRQYSTQAANFIPLDVTALRQEVQDLHAKLNTFMERNVYPNEAAFRDHSLSDKKWTIHPTMEDNKSKAQAEGLWNLFLPKESDPTGEYGAGLTNVEYAFLCEIMGRSSFAPEAFNCSAPDTGNMEILAQFGTNEQKEEWLKPLLAGKIRSCFAMTEPDVASSDATNIQASIARDGDNLVLNGRKWWTSGALDPRMKLIVFMGKNDVTTDKHRQQSMVIVPSDSTGVKIVRALTVFGADDAPVGHGEVTFDNVTVPKSNVILDLGDGFKIAQARLGPGRIHHCMRMIGSAERSLDLMKERVQSRVTFGRPLVERDTVLQNIALSRIEIDQCRLLVLKTAHMMDVYGNKAARKEIAMIKVAVPNAVSRVIDRAMQSFGAAGLSGDFPLAMFYIWSRALRIADGPDEVHERTVAKLEMRNR</sequence>
<dbReference type="InterPro" id="IPR037069">
    <property type="entry name" value="AcylCoA_DH/ox_N_sf"/>
</dbReference>
<dbReference type="InterPro" id="IPR013786">
    <property type="entry name" value="AcylCoA_DH/ox_N"/>
</dbReference>
<evidence type="ECO:0000256" key="1">
    <source>
        <dbReference type="ARBA" id="ARBA00001974"/>
    </source>
</evidence>
<dbReference type="SUPFAM" id="SSF56112">
    <property type="entry name" value="Protein kinase-like (PK-like)"/>
    <property type="match status" value="1"/>
</dbReference>
<gene>
    <name evidence="11" type="primary">Acad10</name>
</gene>